<feature type="compositionally biased region" description="Acidic residues" evidence="7">
    <location>
        <begin position="271"/>
        <end position="281"/>
    </location>
</feature>
<dbReference type="CDD" id="cd06662">
    <property type="entry name" value="SURF1"/>
    <property type="match status" value="1"/>
</dbReference>
<keyword evidence="4 6" id="KW-1133">Transmembrane helix</keyword>
<accession>A0A542YIX3</accession>
<evidence type="ECO:0000256" key="6">
    <source>
        <dbReference type="RuleBase" id="RU363076"/>
    </source>
</evidence>
<dbReference type="AlphaFoldDB" id="A0A542YIX3"/>
<evidence type="ECO:0000256" key="1">
    <source>
        <dbReference type="ARBA" id="ARBA00004370"/>
    </source>
</evidence>
<evidence type="ECO:0000256" key="7">
    <source>
        <dbReference type="SAM" id="MobiDB-lite"/>
    </source>
</evidence>
<evidence type="ECO:0000256" key="4">
    <source>
        <dbReference type="ARBA" id="ARBA00022989"/>
    </source>
</evidence>
<feature type="region of interest" description="Disordered" evidence="7">
    <location>
        <begin position="249"/>
        <end position="281"/>
    </location>
</feature>
<keyword evidence="6" id="KW-1003">Cell membrane</keyword>
<dbReference type="Proteomes" id="UP000317998">
    <property type="component" value="Unassembled WGS sequence"/>
</dbReference>
<keyword evidence="3 6" id="KW-0812">Transmembrane</keyword>
<feature type="compositionally biased region" description="Basic and acidic residues" evidence="7">
    <location>
        <begin position="250"/>
        <end position="270"/>
    </location>
</feature>
<reference evidence="8 9" key="1">
    <citation type="submission" date="2019-06" db="EMBL/GenBank/DDBJ databases">
        <title>Sequencing the genomes of 1000 actinobacteria strains.</title>
        <authorList>
            <person name="Klenk H.-P."/>
        </authorList>
    </citation>
    <scope>NUCLEOTIDE SEQUENCE [LARGE SCALE GENOMIC DNA]</scope>
    <source>
        <strain evidence="8 9">DSM 26477</strain>
    </source>
</reference>
<dbReference type="EMBL" id="VFOM01000001">
    <property type="protein sequence ID" value="TQL48043.1"/>
    <property type="molecule type" value="Genomic_DNA"/>
</dbReference>
<dbReference type="PROSITE" id="PS50895">
    <property type="entry name" value="SURF1"/>
    <property type="match status" value="1"/>
</dbReference>
<comment type="similarity">
    <text evidence="2 6">Belongs to the SURF1 family.</text>
</comment>
<feature type="transmembrane region" description="Helical" evidence="6">
    <location>
        <begin position="217"/>
        <end position="238"/>
    </location>
</feature>
<proteinExistence type="inferred from homology"/>
<gene>
    <name evidence="8" type="ORF">FB562_1124</name>
</gene>
<dbReference type="InterPro" id="IPR002994">
    <property type="entry name" value="Surf1/Shy1"/>
</dbReference>
<protein>
    <recommendedName>
        <fullName evidence="6">SURF1-like protein</fullName>
    </recommendedName>
</protein>
<evidence type="ECO:0000256" key="2">
    <source>
        <dbReference type="ARBA" id="ARBA00007165"/>
    </source>
</evidence>
<keyword evidence="9" id="KW-1185">Reference proteome</keyword>
<dbReference type="RefSeq" id="WP_141880235.1">
    <property type="nucleotide sequence ID" value="NZ_VFOM01000001.1"/>
</dbReference>
<dbReference type="PROSITE" id="PS51257">
    <property type="entry name" value="PROKAR_LIPOPROTEIN"/>
    <property type="match status" value="1"/>
</dbReference>
<evidence type="ECO:0000313" key="8">
    <source>
        <dbReference type="EMBL" id="TQL48043.1"/>
    </source>
</evidence>
<comment type="subcellular location">
    <subcellularLocation>
        <location evidence="6">Cell membrane</location>
        <topology evidence="6">Multi-pass membrane protein</topology>
    </subcellularLocation>
    <subcellularLocation>
        <location evidence="1">Membrane</location>
    </subcellularLocation>
</comment>
<dbReference type="Pfam" id="PF02104">
    <property type="entry name" value="SURF1"/>
    <property type="match status" value="1"/>
</dbReference>
<dbReference type="OrthoDB" id="9807214at2"/>
<dbReference type="GO" id="GO:0005886">
    <property type="term" value="C:plasma membrane"/>
    <property type="evidence" value="ECO:0007669"/>
    <property type="project" value="UniProtKB-SubCell"/>
</dbReference>
<evidence type="ECO:0000256" key="5">
    <source>
        <dbReference type="ARBA" id="ARBA00023136"/>
    </source>
</evidence>
<sequence>MSGWRFVLSARWAGYLALVLVFATVSCMFGNWQFDRRAEARAAIDLVEANYDREPQAVTEVLPTLDSYRGSQKWTPVLLNGVYLSDDEMLVRNRPFRGSPGFEILTPLLLDDGTVFIVDRGWVPVGSRQDAPDEIPPAPQGEVEVVARLKAGEPVLEGRGAPAGTNQIATINLGQVSERLEREMYTGAYGIVSSQEPAPASVPLTPDKPEADEGPHLSYALQWYVFALLAFVGLGWALRQEYRVVNADDPEVRRQAEERERKRAQRKPDDAETEDALLDSV</sequence>
<comment type="caution">
    <text evidence="8">The sequence shown here is derived from an EMBL/GenBank/DDBJ whole genome shotgun (WGS) entry which is preliminary data.</text>
</comment>
<dbReference type="InterPro" id="IPR045214">
    <property type="entry name" value="Surf1/Surf4"/>
</dbReference>
<feature type="transmembrane region" description="Helical" evidence="6">
    <location>
        <begin position="12"/>
        <end position="32"/>
    </location>
</feature>
<name>A0A542YIX3_9MICO</name>
<organism evidence="8 9">
    <name type="scientific">Homoserinimonas aerilata</name>
    <dbReference type="NCBI Taxonomy" id="1162970"/>
    <lineage>
        <taxon>Bacteria</taxon>
        <taxon>Bacillati</taxon>
        <taxon>Actinomycetota</taxon>
        <taxon>Actinomycetes</taxon>
        <taxon>Micrococcales</taxon>
        <taxon>Microbacteriaceae</taxon>
        <taxon>Homoserinimonas</taxon>
    </lineage>
</organism>
<evidence type="ECO:0000313" key="9">
    <source>
        <dbReference type="Proteomes" id="UP000317998"/>
    </source>
</evidence>
<evidence type="ECO:0000256" key="3">
    <source>
        <dbReference type="ARBA" id="ARBA00022692"/>
    </source>
</evidence>
<dbReference type="PANTHER" id="PTHR23427">
    <property type="entry name" value="SURFEIT LOCUS PROTEIN"/>
    <property type="match status" value="1"/>
</dbReference>
<dbReference type="PANTHER" id="PTHR23427:SF2">
    <property type="entry name" value="SURFEIT LOCUS PROTEIN 1"/>
    <property type="match status" value="1"/>
</dbReference>
<keyword evidence="5 6" id="KW-0472">Membrane</keyword>